<organism evidence="1 2">
    <name type="scientific">Roseisolibacter agri</name>
    <dbReference type="NCBI Taxonomy" id="2014610"/>
    <lineage>
        <taxon>Bacteria</taxon>
        <taxon>Pseudomonadati</taxon>
        <taxon>Gemmatimonadota</taxon>
        <taxon>Gemmatimonadia</taxon>
        <taxon>Gemmatimonadales</taxon>
        <taxon>Gemmatimonadaceae</taxon>
        <taxon>Roseisolibacter</taxon>
    </lineage>
</organism>
<evidence type="ECO:0000313" key="1">
    <source>
        <dbReference type="EMBL" id="GLC23983.1"/>
    </source>
</evidence>
<comment type="caution">
    <text evidence="1">The sequence shown here is derived from an EMBL/GenBank/DDBJ whole genome shotgun (WGS) entry which is preliminary data.</text>
</comment>
<keyword evidence="2" id="KW-1185">Reference proteome</keyword>
<sequence>MAIAAVALLALGCGDSTGPGGAGSDAPVVARVGIEAGAPALLVEAPSDTWPRVLAAPPDSTGPAQSLQEPRWRPDGARLAFVAVAQGVGRLLVATPGGTVDTKVRIAAVPYWGTPVAWSPDGGAIAAAVTALGDRRALTTRVVAADLATGTTRVLHESGSDGGPRVEPTTAVRWATDGRVYVATIVGQTGPDSLPTPVSRVWAIDGGGVRRLVRDSLVGLVQDLAPDASWVLALRRRFVSSVAPFRTADDYRELARIDVRTGAATALASRERLPVPLLTPGDPRVTNDRIRWARLSADGARVVVAINVEQGDPFATRLVYRALTRDGAAVGDLPGDPTEAPGSVALLR</sequence>
<dbReference type="EMBL" id="BRXS01000001">
    <property type="protein sequence ID" value="GLC23983.1"/>
    <property type="molecule type" value="Genomic_DNA"/>
</dbReference>
<gene>
    <name evidence="1" type="ORF">rosag_04960</name>
</gene>
<protein>
    <recommendedName>
        <fullName evidence="3">Translocation protein TolB</fullName>
    </recommendedName>
</protein>
<evidence type="ECO:0000313" key="2">
    <source>
        <dbReference type="Proteomes" id="UP001161325"/>
    </source>
</evidence>
<dbReference type="AlphaFoldDB" id="A0AA37V924"/>
<dbReference type="SUPFAM" id="SSF69304">
    <property type="entry name" value="Tricorn protease N-terminal domain"/>
    <property type="match status" value="1"/>
</dbReference>
<reference evidence="1" key="1">
    <citation type="submission" date="2022-08" db="EMBL/GenBank/DDBJ databases">
        <title>Draft genome sequencing of Roseisolibacter agri AW1220.</title>
        <authorList>
            <person name="Tobiishi Y."/>
            <person name="Tonouchi A."/>
        </authorList>
    </citation>
    <scope>NUCLEOTIDE SEQUENCE</scope>
    <source>
        <strain evidence="1">AW1220</strain>
    </source>
</reference>
<dbReference type="Proteomes" id="UP001161325">
    <property type="component" value="Unassembled WGS sequence"/>
</dbReference>
<accession>A0AA37V924</accession>
<proteinExistence type="predicted"/>
<dbReference type="Pfam" id="PF07676">
    <property type="entry name" value="PD40"/>
    <property type="match status" value="1"/>
</dbReference>
<evidence type="ECO:0008006" key="3">
    <source>
        <dbReference type="Google" id="ProtNLM"/>
    </source>
</evidence>
<dbReference type="InterPro" id="IPR011659">
    <property type="entry name" value="WD40"/>
</dbReference>
<name>A0AA37V924_9BACT</name>
<dbReference type="Gene3D" id="2.120.10.30">
    <property type="entry name" value="TolB, C-terminal domain"/>
    <property type="match status" value="1"/>
</dbReference>
<dbReference type="InterPro" id="IPR011042">
    <property type="entry name" value="6-blade_b-propeller_TolB-like"/>
</dbReference>